<proteinExistence type="predicted"/>
<reference evidence="2" key="1">
    <citation type="journal article" date="2023" name="Front. Plant Sci.">
        <title>Chromosomal-level genome assembly of Melastoma candidum provides insights into trichome evolution.</title>
        <authorList>
            <person name="Zhong Y."/>
            <person name="Wu W."/>
            <person name="Sun C."/>
            <person name="Zou P."/>
            <person name="Liu Y."/>
            <person name="Dai S."/>
            <person name="Zhou R."/>
        </authorList>
    </citation>
    <scope>NUCLEOTIDE SEQUENCE [LARGE SCALE GENOMIC DNA]</scope>
</reference>
<dbReference type="EMBL" id="CM042882">
    <property type="protein sequence ID" value="KAI4383359.1"/>
    <property type="molecule type" value="Genomic_DNA"/>
</dbReference>
<accession>A0ACB9S0I2</accession>
<gene>
    <name evidence="1" type="ORF">MLD38_009207</name>
</gene>
<sequence>MDQQQSSQQQQAGKPAAPAPFLVKTYEMVDDPQTNYLVSWSDGGCSFVVWNPPEFSRELLPKYFKHNNFSSFVRQLNTYGFRKIDPEQWEFANEEFIRGERQLLINIYRRKPIHSHSAQGVRLSDAERQAYEEEIKRLHHERGLLQSELQLYQGDNQGVELQLHVLRKQLQGMEEKQMHLIASVSQMMQNPGFASALMQQTEFHNKKRRLPELGQHFEESAAENLLGVVPMLRPDAEKVQKFDSSLDLWDRFVHGIRKTLGEEQADFAASAQQSPVFVAGKEDFSGDSDYQIDDFSPRSRSSSKDIKCSPELGGYGGEDHQVESPDTSSICLNVDISMKSTVIDVNAEPSSTTADIDIVKEEEVPEEDLEAPTAVNDLFWEQFLTEAPSCPSDSQEVQSERRDEDGCGRESSGKTDSEGKFWWHPHYVNDLRKITGNLGSTERT</sequence>
<keyword evidence="2" id="KW-1185">Reference proteome</keyword>
<organism evidence="1 2">
    <name type="scientific">Melastoma candidum</name>
    <dbReference type="NCBI Taxonomy" id="119954"/>
    <lineage>
        <taxon>Eukaryota</taxon>
        <taxon>Viridiplantae</taxon>
        <taxon>Streptophyta</taxon>
        <taxon>Embryophyta</taxon>
        <taxon>Tracheophyta</taxon>
        <taxon>Spermatophyta</taxon>
        <taxon>Magnoliopsida</taxon>
        <taxon>eudicotyledons</taxon>
        <taxon>Gunneridae</taxon>
        <taxon>Pentapetalae</taxon>
        <taxon>rosids</taxon>
        <taxon>malvids</taxon>
        <taxon>Myrtales</taxon>
        <taxon>Melastomataceae</taxon>
        <taxon>Melastomatoideae</taxon>
        <taxon>Melastomateae</taxon>
        <taxon>Melastoma</taxon>
    </lineage>
</organism>
<name>A0ACB9S0I2_9MYRT</name>
<evidence type="ECO:0000313" key="1">
    <source>
        <dbReference type="EMBL" id="KAI4383359.1"/>
    </source>
</evidence>
<evidence type="ECO:0000313" key="2">
    <source>
        <dbReference type="Proteomes" id="UP001057402"/>
    </source>
</evidence>
<comment type="caution">
    <text evidence="1">The sequence shown here is derived from an EMBL/GenBank/DDBJ whole genome shotgun (WGS) entry which is preliminary data.</text>
</comment>
<dbReference type="Proteomes" id="UP001057402">
    <property type="component" value="Chromosome 3"/>
</dbReference>
<protein>
    <submittedName>
        <fullName evidence="1">Uncharacterized protein</fullName>
    </submittedName>
</protein>